<dbReference type="AlphaFoldDB" id="W7UBB1"/>
<comment type="caution">
    <text evidence="1">The sequence shown here is derived from an EMBL/GenBank/DDBJ whole genome shotgun (WGS) entry which is preliminary data.</text>
</comment>
<sequence length="148" mass="16900">MERASDCVVELLTQHNKNSGLTTLEDKLISALNTSRTWKTLCVKYWQIFAGNAGRQMLASKVLPVLKLPVEKRTKKKRFAKNAWAAITQKLISRMESIPQSKSNAIGRKSALSWHPSYSYQLECSKTDGTHREKKGIDKYQNRRNFGN</sequence>
<organism evidence="1 2">
    <name type="scientific">Nannochloropsis gaditana</name>
    <dbReference type="NCBI Taxonomy" id="72520"/>
    <lineage>
        <taxon>Eukaryota</taxon>
        <taxon>Sar</taxon>
        <taxon>Stramenopiles</taxon>
        <taxon>Ochrophyta</taxon>
        <taxon>Eustigmatophyceae</taxon>
        <taxon>Eustigmatales</taxon>
        <taxon>Monodopsidaceae</taxon>
        <taxon>Nannochloropsis</taxon>
    </lineage>
</organism>
<proteinExistence type="predicted"/>
<gene>
    <name evidence="1" type="ORF">Naga_100346g6</name>
</gene>
<reference evidence="1 2" key="1">
    <citation type="journal article" date="2014" name="Mol. Plant">
        <title>Chromosome Scale Genome Assembly and Transcriptome Profiling of Nannochloropsis gaditana in Nitrogen Depletion.</title>
        <authorList>
            <person name="Corteggiani Carpinelli E."/>
            <person name="Telatin A."/>
            <person name="Vitulo N."/>
            <person name="Forcato C."/>
            <person name="D'Angelo M."/>
            <person name="Schiavon R."/>
            <person name="Vezzi A."/>
            <person name="Giacometti G.M."/>
            <person name="Morosinotto T."/>
            <person name="Valle G."/>
        </authorList>
    </citation>
    <scope>NUCLEOTIDE SEQUENCE [LARGE SCALE GENOMIC DNA]</scope>
    <source>
        <strain evidence="1 2">B-31</strain>
    </source>
</reference>
<accession>W7UBB1</accession>
<keyword evidence="2" id="KW-1185">Reference proteome</keyword>
<protein>
    <submittedName>
        <fullName evidence="1">Uncharacterized protein</fullName>
    </submittedName>
</protein>
<evidence type="ECO:0000313" key="1">
    <source>
        <dbReference type="EMBL" id="EWM30031.1"/>
    </source>
</evidence>
<dbReference type="Proteomes" id="UP000019335">
    <property type="component" value="Chromosome 2"/>
</dbReference>
<name>W7UBB1_9STRA</name>
<evidence type="ECO:0000313" key="2">
    <source>
        <dbReference type="Proteomes" id="UP000019335"/>
    </source>
</evidence>
<dbReference type="EMBL" id="AZIL01000071">
    <property type="protein sequence ID" value="EWM30031.1"/>
    <property type="molecule type" value="Genomic_DNA"/>
</dbReference>